<proteinExistence type="predicted"/>
<gene>
    <name evidence="1" type="ORF">I0C86_16455</name>
</gene>
<organism evidence="1 2">
    <name type="scientific">Plantactinospora alkalitolerans</name>
    <dbReference type="NCBI Taxonomy" id="2789879"/>
    <lineage>
        <taxon>Bacteria</taxon>
        <taxon>Bacillati</taxon>
        <taxon>Actinomycetota</taxon>
        <taxon>Actinomycetes</taxon>
        <taxon>Micromonosporales</taxon>
        <taxon>Micromonosporaceae</taxon>
        <taxon>Plantactinospora</taxon>
    </lineage>
</organism>
<keyword evidence="2" id="KW-1185">Reference proteome</keyword>
<evidence type="ECO:0000313" key="1">
    <source>
        <dbReference type="EMBL" id="MBF9130541.1"/>
    </source>
</evidence>
<name>A0ABS0GWH7_9ACTN</name>
<comment type="caution">
    <text evidence="1">The sequence shown here is derived from an EMBL/GenBank/DDBJ whole genome shotgun (WGS) entry which is preliminary data.</text>
</comment>
<evidence type="ECO:0000313" key="2">
    <source>
        <dbReference type="Proteomes" id="UP000638560"/>
    </source>
</evidence>
<protein>
    <recommendedName>
        <fullName evidence="3">Secreted protein</fullName>
    </recommendedName>
</protein>
<reference evidence="1 2" key="1">
    <citation type="submission" date="2020-11" db="EMBL/GenBank/DDBJ databases">
        <title>A novel isolate from a Black sea contaminated sediment with potential to produce alkanes: Plantactinospora alkalitolerans sp. nov.</title>
        <authorList>
            <person name="Carro L."/>
            <person name="Veyisoglu A."/>
            <person name="Guven K."/>
            <person name="Schumann P."/>
            <person name="Klenk H.-P."/>
            <person name="Sahin N."/>
        </authorList>
    </citation>
    <scope>NUCLEOTIDE SEQUENCE [LARGE SCALE GENOMIC DNA]</scope>
    <source>
        <strain evidence="1 2">S1510</strain>
    </source>
</reference>
<accession>A0ABS0GWH7</accession>
<dbReference type="EMBL" id="JADPUN010000161">
    <property type="protein sequence ID" value="MBF9130541.1"/>
    <property type="molecule type" value="Genomic_DNA"/>
</dbReference>
<sequence>MHQPSSPRSHHARAAVRVTVTTLLTVVLAATGVLAAGVGPATASDAVTSADSTAAAYRTLGNADRCVPIRPEVGFYAAGRIGSEELRTPNSRCTTISVSHIRDLANPADRCQSFALGFWPLVDGSLTYTEPVTACGRDRTVLARNVPDNARYIVLYAVDYIEPAVQRVEFRVWH</sequence>
<evidence type="ECO:0008006" key="3">
    <source>
        <dbReference type="Google" id="ProtNLM"/>
    </source>
</evidence>
<dbReference type="Proteomes" id="UP000638560">
    <property type="component" value="Unassembled WGS sequence"/>
</dbReference>
<dbReference type="RefSeq" id="WP_196202109.1">
    <property type="nucleotide sequence ID" value="NZ_JADPUN010000161.1"/>
</dbReference>